<dbReference type="NCBIfam" id="TIGR02258">
    <property type="entry name" value="2_5_ligase"/>
    <property type="match status" value="1"/>
</dbReference>
<protein>
    <submittedName>
        <fullName evidence="2">RNA 2',3'-cyclic phosphodiesterase</fullName>
    </submittedName>
</protein>
<dbReference type="EMBL" id="JADEYC010000012">
    <property type="protein sequence ID" value="MBE9374308.1"/>
    <property type="molecule type" value="Genomic_DNA"/>
</dbReference>
<dbReference type="PANTHER" id="PTHR35561:SF1">
    <property type="entry name" value="RNA 2',3'-CYCLIC PHOSPHODIESTERASE"/>
    <property type="match status" value="1"/>
</dbReference>
<evidence type="ECO:0000313" key="2">
    <source>
        <dbReference type="EMBL" id="MBE9374308.1"/>
    </source>
</evidence>
<reference evidence="2" key="1">
    <citation type="submission" date="2020-10" db="EMBL/GenBank/DDBJ databases">
        <title>Diversity and distribution of actinomycetes associated with coral in the coast of Hainan.</title>
        <authorList>
            <person name="Li F."/>
        </authorList>
    </citation>
    <scope>NUCLEOTIDE SEQUENCE</scope>
    <source>
        <strain evidence="2">HNM0983</strain>
    </source>
</reference>
<comment type="caution">
    <text evidence="2">The sequence shown here is derived from an EMBL/GenBank/DDBJ whole genome shotgun (WGS) entry which is preliminary data.</text>
</comment>
<proteinExistence type="predicted"/>
<keyword evidence="3" id="KW-1185">Reference proteome</keyword>
<dbReference type="Pfam" id="PF13563">
    <property type="entry name" value="2_5_RNA_ligase2"/>
    <property type="match status" value="1"/>
</dbReference>
<sequence>MRLFTALWPSAEAVDDLVAALAALDEHRVAAATAGLRTFRFVPSARWHLTLCFHGDDADEHDLAERLEAGAARAAAYPPALRVAGAGVFRGVLWAGVRPAGAEDGRALRELVRAAGGDPEAHRAHLTVARWAAGRADRAALTGLLDGYAGPWWTADELALVRSEQRAGGREYRTVHRVPVTRGRSG</sequence>
<dbReference type="RefSeq" id="WP_193927761.1">
    <property type="nucleotide sequence ID" value="NZ_JADEYC010000012.1"/>
</dbReference>
<dbReference type="Gene3D" id="3.90.1140.10">
    <property type="entry name" value="Cyclic phosphodiesterase"/>
    <property type="match status" value="1"/>
</dbReference>
<dbReference type="Proteomes" id="UP000598360">
    <property type="component" value="Unassembled WGS sequence"/>
</dbReference>
<dbReference type="SUPFAM" id="SSF55144">
    <property type="entry name" value="LigT-like"/>
    <property type="match status" value="1"/>
</dbReference>
<dbReference type="InterPro" id="IPR004175">
    <property type="entry name" value="RNA_CPDase"/>
</dbReference>
<dbReference type="InterPro" id="IPR009097">
    <property type="entry name" value="Cyclic_Pdiesterase"/>
</dbReference>
<organism evidence="2 3">
    <name type="scientific">Saccharopolyspora montiporae</name>
    <dbReference type="NCBI Taxonomy" id="2781240"/>
    <lineage>
        <taxon>Bacteria</taxon>
        <taxon>Bacillati</taxon>
        <taxon>Actinomycetota</taxon>
        <taxon>Actinomycetes</taxon>
        <taxon>Pseudonocardiales</taxon>
        <taxon>Pseudonocardiaceae</taxon>
        <taxon>Saccharopolyspora</taxon>
    </lineage>
</organism>
<name>A0A929BA22_9PSEU</name>
<dbReference type="PANTHER" id="PTHR35561">
    <property type="entry name" value="RNA 2',3'-CYCLIC PHOSPHODIESTERASE"/>
    <property type="match status" value="1"/>
</dbReference>
<accession>A0A929BA22</accession>
<dbReference type="GO" id="GO:0004113">
    <property type="term" value="F:2',3'-cyclic-nucleotide 3'-phosphodiesterase activity"/>
    <property type="evidence" value="ECO:0007669"/>
    <property type="project" value="InterPro"/>
</dbReference>
<evidence type="ECO:0000313" key="3">
    <source>
        <dbReference type="Proteomes" id="UP000598360"/>
    </source>
</evidence>
<dbReference type="GO" id="GO:0008664">
    <property type="term" value="F:RNA 2',3'-cyclic 3'-phosphodiesterase activity"/>
    <property type="evidence" value="ECO:0007669"/>
    <property type="project" value="InterPro"/>
</dbReference>
<keyword evidence="1" id="KW-0378">Hydrolase</keyword>
<dbReference type="AlphaFoldDB" id="A0A929BA22"/>
<gene>
    <name evidence="2" type="primary">thpR</name>
    <name evidence="2" type="ORF">IQ251_07585</name>
</gene>
<evidence type="ECO:0000256" key="1">
    <source>
        <dbReference type="ARBA" id="ARBA00022801"/>
    </source>
</evidence>